<feature type="domain" description="Adenosine deaminase" evidence="8">
    <location>
        <begin position="20"/>
        <end position="335"/>
    </location>
</feature>
<dbReference type="NCBIfam" id="TIGR01430">
    <property type="entry name" value="aden_deam"/>
    <property type="match status" value="1"/>
</dbReference>
<dbReference type="GO" id="GO:0043103">
    <property type="term" value="P:hypoxanthine salvage"/>
    <property type="evidence" value="ECO:0007669"/>
    <property type="project" value="TreeGrafter"/>
</dbReference>
<dbReference type="GO" id="GO:0046872">
    <property type="term" value="F:metal ion binding"/>
    <property type="evidence" value="ECO:0007669"/>
    <property type="project" value="UniProtKB-KW"/>
</dbReference>
<name>A0A7X6IBA7_9BACT</name>
<dbReference type="GO" id="GO:0004000">
    <property type="term" value="F:adenosine deaminase activity"/>
    <property type="evidence" value="ECO:0007669"/>
    <property type="project" value="TreeGrafter"/>
</dbReference>
<protein>
    <recommendedName>
        <fullName evidence="3">adenosine deaminase</fullName>
        <ecNumber evidence="3">3.5.4.4</ecNumber>
    </recommendedName>
</protein>
<dbReference type="SUPFAM" id="SSF51556">
    <property type="entry name" value="Metallo-dependent hydrolases"/>
    <property type="match status" value="1"/>
</dbReference>
<evidence type="ECO:0000256" key="1">
    <source>
        <dbReference type="ARBA" id="ARBA00001947"/>
    </source>
</evidence>
<dbReference type="PANTHER" id="PTHR11409:SF43">
    <property type="entry name" value="ADENOSINE DEAMINASE"/>
    <property type="match status" value="1"/>
</dbReference>
<evidence type="ECO:0000256" key="4">
    <source>
        <dbReference type="ARBA" id="ARBA00022723"/>
    </source>
</evidence>
<evidence type="ECO:0000313" key="10">
    <source>
        <dbReference type="Proteomes" id="UP000534783"/>
    </source>
</evidence>
<evidence type="ECO:0000256" key="5">
    <source>
        <dbReference type="ARBA" id="ARBA00022801"/>
    </source>
</evidence>
<dbReference type="RefSeq" id="WP_168060072.1">
    <property type="nucleotide sequence ID" value="NZ_VTOW01000002.1"/>
</dbReference>
<evidence type="ECO:0000256" key="6">
    <source>
        <dbReference type="ARBA" id="ARBA00022833"/>
    </source>
</evidence>
<gene>
    <name evidence="9" type="primary">add</name>
    <name evidence="9" type="ORF">MNODULE_11875</name>
</gene>
<dbReference type="EC" id="3.5.4.4" evidence="3"/>
<dbReference type="GO" id="GO:0046103">
    <property type="term" value="P:inosine biosynthetic process"/>
    <property type="evidence" value="ECO:0007669"/>
    <property type="project" value="TreeGrafter"/>
</dbReference>
<proteinExistence type="inferred from homology"/>
<feature type="region of interest" description="Disordered" evidence="7">
    <location>
        <begin position="337"/>
        <end position="359"/>
    </location>
</feature>
<keyword evidence="6" id="KW-0862">Zinc</keyword>
<sequence>MRRSNKKQIPSKNGIGKIEKVELHQHVDGSIPVDITWKLMKEHRLNPVATKKEMERLLVLQEGEEGALLRYLDKFHYPAWITQFYGNISYVVESIVKKAYQNGVRLLELRYAPIIHTFAGLTLRQTISSVLTGLNRAKRKYPIETGLIVIAMRHQGPHIAKILARQAIAEAQQFHERTGVIGFDVAGAERGNPARLFKEAFDIARSGNLGLTIHAGEDEGPEAIWEAVDILGARRIGHGCSAIKDKALMRRLAKDQVLVECCYTSNYQTGAVPMGAPHPIFTFLEYGIPIAICTDNTTVSNTDQIRENEKLSKWLTTAQLQEIHRKARAHSFIHATPNIRENLPPQHDLERPRFNHSKK</sequence>
<evidence type="ECO:0000313" key="9">
    <source>
        <dbReference type="EMBL" id="NKE71438.1"/>
    </source>
</evidence>
<keyword evidence="10" id="KW-1185">Reference proteome</keyword>
<evidence type="ECO:0000256" key="7">
    <source>
        <dbReference type="SAM" id="MobiDB-lite"/>
    </source>
</evidence>
<comment type="caution">
    <text evidence="9">The sequence shown here is derived from an EMBL/GenBank/DDBJ whole genome shotgun (WGS) entry which is preliminary data.</text>
</comment>
<reference evidence="9 10" key="1">
    <citation type="journal article" date="2020" name="Nature">
        <title>Bacterial chemolithoautotrophy via manganese oxidation.</title>
        <authorList>
            <person name="Yu H."/>
            <person name="Leadbetter J.R."/>
        </authorList>
    </citation>
    <scope>NUCLEOTIDE SEQUENCE [LARGE SCALE GENOMIC DNA]</scope>
    <source>
        <strain evidence="9 10">Mn-1</strain>
    </source>
</reference>
<dbReference type="InterPro" id="IPR006330">
    <property type="entry name" value="Ado/ade_deaminase"/>
</dbReference>
<evidence type="ECO:0000259" key="8">
    <source>
        <dbReference type="Pfam" id="PF00962"/>
    </source>
</evidence>
<evidence type="ECO:0000256" key="2">
    <source>
        <dbReference type="ARBA" id="ARBA00006676"/>
    </source>
</evidence>
<dbReference type="EMBL" id="VTOW01000002">
    <property type="protein sequence ID" value="NKE71438.1"/>
    <property type="molecule type" value="Genomic_DNA"/>
</dbReference>
<accession>A0A7X6IBA7</accession>
<dbReference type="GO" id="GO:0006154">
    <property type="term" value="P:adenosine catabolic process"/>
    <property type="evidence" value="ECO:0007669"/>
    <property type="project" value="TreeGrafter"/>
</dbReference>
<dbReference type="InterPro" id="IPR001365">
    <property type="entry name" value="A_deaminase_dom"/>
</dbReference>
<dbReference type="PANTHER" id="PTHR11409">
    <property type="entry name" value="ADENOSINE DEAMINASE"/>
    <property type="match status" value="1"/>
</dbReference>
<comment type="similarity">
    <text evidence="2">Belongs to the metallo-dependent hydrolases superfamily. Adenosine and AMP deaminases family.</text>
</comment>
<dbReference type="Pfam" id="PF00962">
    <property type="entry name" value="A_deaminase"/>
    <property type="match status" value="1"/>
</dbReference>
<dbReference type="InterPro" id="IPR032466">
    <property type="entry name" value="Metal_Hydrolase"/>
</dbReference>
<keyword evidence="5 9" id="KW-0378">Hydrolase</keyword>
<keyword evidence="4" id="KW-0479">Metal-binding</keyword>
<dbReference type="Proteomes" id="UP000534783">
    <property type="component" value="Unassembled WGS sequence"/>
</dbReference>
<comment type="cofactor">
    <cofactor evidence="1">
        <name>Zn(2+)</name>
        <dbReference type="ChEBI" id="CHEBI:29105"/>
    </cofactor>
</comment>
<dbReference type="GO" id="GO:0005829">
    <property type="term" value="C:cytosol"/>
    <property type="evidence" value="ECO:0007669"/>
    <property type="project" value="TreeGrafter"/>
</dbReference>
<dbReference type="Gene3D" id="3.20.20.140">
    <property type="entry name" value="Metal-dependent hydrolases"/>
    <property type="match status" value="1"/>
</dbReference>
<organism evidence="9 10">
    <name type="scientific">Candidatus Manganitrophus noduliformans</name>
    <dbReference type="NCBI Taxonomy" id="2606439"/>
    <lineage>
        <taxon>Bacteria</taxon>
        <taxon>Pseudomonadati</taxon>
        <taxon>Nitrospirota</taxon>
        <taxon>Nitrospiria</taxon>
        <taxon>Candidatus Troglogloeales</taxon>
        <taxon>Candidatus Manganitrophaceae</taxon>
        <taxon>Candidatus Manganitrophus</taxon>
    </lineage>
</organism>
<dbReference type="AlphaFoldDB" id="A0A7X6IBA7"/>
<evidence type="ECO:0000256" key="3">
    <source>
        <dbReference type="ARBA" id="ARBA00012784"/>
    </source>
</evidence>